<accession>A0A7S1A314</accession>
<dbReference type="EMBL" id="HBFQ01021211">
    <property type="protein sequence ID" value="CAD8840462.1"/>
    <property type="molecule type" value="Transcribed_RNA"/>
</dbReference>
<evidence type="ECO:0000313" key="1">
    <source>
        <dbReference type="EMBL" id="CAD8840462.1"/>
    </source>
</evidence>
<proteinExistence type="predicted"/>
<dbReference type="AlphaFoldDB" id="A0A7S1A314"/>
<sequence>MHRLPFLCCSSCDHSGEEVVEVVPSPALDGVVAQDEPAEALKDSHAAASETADHYEVHIKKSHSSDRLGLVMRFYKEHENLATVLHVTAGLIDEWNQTNPHSPVSPTDKLLEINGIKQRAGAPLLTEQLLASDELHLLFQRS</sequence>
<name>A0A7S1A314_NOCSC</name>
<evidence type="ECO:0008006" key="2">
    <source>
        <dbReference type="Google" id="ProtNLM"/>
    </source>
</evidence>
<reference evidence="1" key="1">
    <citation type="submission" date="2021-01" db="EMBL/GenBank/DDBJ databases">
        <authorList>
            <person name="Corre E."/>
            <person name="Pelletier E."/>
            <person name="Niang G."/>
            <person name="Scheremetjew M."/>
            <person name="Finn R."/>
            <person name="Kale V."/>
            <person name="Holt S."/>
            <person name="Cochrane G."/>
            <person name="Meng A."/>
            <person name="Brown T."/>
            <person name="Cohen L."/>
        </authorList>
    </citation>
    <scope>NUCLEOTIDE SEQUENCE</scope>
</reference>
<gene>
    <name evidence="1" type="ORF">NSCI0253_LOCUS14810</name>
</gene>
<protein>
    <recommendedName>
        <fullName evidence="2">PDZ domain-containing protein</fullName>
    </recommendedName>
</protein>
<organism evidence="1">
    <name type="scientific">Noctiluca scintillans</name>
    <name type="common">Sea sparkle</name>
    <name type="synonym">Red tide dinoflagellate</name>
    <dbReference type="NCBI Taxonomy" id="2966"/>
    <lineage>
        <taxon>Eukaryota</taxon>
        <taxon>Sar</taxon>
        <taxon>Alveolata</taxon>
        <taxon>Dinophyceae</taxon>
        <taxon>Noctilucales</taxon>
        <taxon>Noctilucaceae</taxon>
        <taxon>Noctiluca</taxon>
    </lineage>
</organism>